<feature type="chain" id="PRO_5043696832" description="Uncharacterized GPI-anchored protein At5g19230-like domain-containing protein" evidence="1">
    <location>
        <begin position="27"/>
        <end position="198"/>
    </location>
</feature>
<sequence length="198" mass="21789">MASFSSSIMISLLFCCFLFINQTAKCDHDNEDTLLQGINKYRASLNLSALTENDKAECLADEMADQFQDQPCTNTTGSNTVRGNEPQFANYPRLLAKCDLNVTNTRDGKILPVCVPKLDPTLVLSNYTLSQYSQYLNDTSFTGIGIGHEDDWMVVVLTTSTPEGSFVPANGNGVANLAIKFGPISHYLVLLFGFFMVM</sequence>
<dbReference type="EMBL" id="BAABME010005118">
    <property type="protein sequence ID" value="GAA0164666.1"/>
    <property type="molecule type" value="Genomic_DNA"/>
</dbReference>
<reference evidence="3 4" key="1">
    <citation type="submission" date="2024-01" db="EMBL/GenBank/DDBJ databases">
        <title>The complete chloroplast genome sequence of Lithospermum erythrorhizon: insights into the phylogenetic relationship among Boraginaceae species and the maternal lineages of purple gromwells.</title>
        <authorList>
            <person name="Okada T."/>
            <person name="Watanabe K."/>
        </authorList>
    </citation>
    <scope>NUCLEOTIDE SEQUENCE [LARGE SCALE GENOMIC DNA]</scope>
</reference>
<dbReference type="Pfam" id="PF25884">
    <property type="entry name" value="At5g19230"/>
    <property type="match status" value="1"/>
</dbReference>
<protein>
    <recommendedName>
        <fullName evidence="2">Uncharacterized GPI-anchored protein At5g19230-like domain-containing protein</fullName>
    </recommendedName>
</protein>
<proteinExistence type="predicted"/>
<evidence type="ECO:0000313" key="4">
    <source>
        <dbReference type="Proteomes" id="UP001454036"/>
    </source>
</evidence>
<feature type="signal peptide" evidence="1">
    <location>
        <begin position="1"/>
        <end position="26"/>
    </location>
</feature>
<evidence type="ECO:0000313" key="3">
    <source>
        <dbReference type="EMBL" id="GAA0164666.1"/>
    </source>
</evidence>
<accession>A0AAV3QNC3</accession>
<dbReference type="InterPro" id="IPR045285">
    <property type="entry name" value="At5g19230-like"/>
</dbReference>
<dbReference type="Proteomes" id="UP001454036">
    <property type="component" value="Unassembled WGS sequence"/>
</dbReference>
<dbReference type="PANTHER" id="PTHR33976">
    <property type="entry name" value="OS07G0645000 PROTEIN"/>
    <property type="match status" value="1"/>
</dbReference>
<feature type="domain" description="Uncharacterized GPI-anchored protein At5g19230-like" evidence="2">
    <location>
        <begin position="31"/>
        <end position="157"/>
    </location>
</feature>
<dbReference type="AlphaFoldDB" id="A0AAV3QNC3"/>
<keyword evidence="1" id="KW-0732">Signal</keyword>
<organism evidence="3 4">
    <name type="scientific">Lithospermum erythrorhizon</name>
    <name type="common">Purple gromwell</name>
    <name type="synonym">Lithospermum officinale var. erythrorhizon</name>
    <dbReference type="NCBI Taxonomy" id="34254"/>
    <lineage>
        <taxon>Eukaryota</taxon>
        <taxon>Viridiplantae</taxon>
        <taxon>Streptophyta</taxon>
        <taxon>Embryophyta</taxon>
        <taxon>Tracheophyta</taxon>
        <taxon>Spermatophyta</taxon>
        <taxon>Magnoliopsida</taxon>
        <taxon>eudicotyledons</taxon>
        <taxon>Gunneridae</taxon>
        <taxon>Pentapetalae</taxon>
        <taxon>asterids</taxon>
        <taxon>lamiids</taxon>
        <taxon>Boraginales</taxon>
        <taxon>Boraginaceae</taxon>
        <taxon>Boraginoideae</taxon>
        <taxon>Lithospermeae</taxon>
        <taxon>Lithospermum</taxon>
    </lineage>
</organism>
<evidence type="ECO:0000256" key="1">
    <source>
        <dbReference type="SAM" id="SignalP"/>
    </source>
</evidence>
<gene>
    <name evidence="3" type="ORF">LIER_20250</name>
</gene>
<dbReference type="InterPro" id="IPR059083">
    <property type="entry name" value="At5g19230_dom"/>
</dbReference>
<evidence type="ECO:0000259" key="2">
    <source>
        <dbReference type="Pfam" id="PF25884"/>
    </source>
</evidence>
<keyword evidence="4" id="KW-1185">Reference proteome</keyword>
<name>A0AAV3QNC3_LITER</name>
<comment type="caution">
    <text evidence="3">The sequence shown here is derived from an EMBL/GenBank/DDBJ whole genome shotgun (WGS) entry which is preliminary data.</text>
</comment>
<dbReference type="PANTHER" id="PTHR33976:SF8">
    <property type="entry name" value="OS07G0645000 PROTEIN"/>
    <property type="match status" value="1"/>
</dbReference>